<comment type="caution">
    <text evidence="1">The sequence shown here is derived from an EMBL/GenBank/DDBJ whole genome shotgun (WGS) entry which is preliminary data.</text>
</comment>
<protein>
    <submittedName>
        <fullName evidence="1">Uncharacterized protein</fullName>
    </submittedName>
</protein>
<evidence type="ECO:0000313" key="1">
    <source>
        <dbReference type="EMBL" id="KAL2650588.1"/>
    </source>
</evidence>
<keyword evidence="2" id="KW-1185">Reference proteome</keyword>
<evidence type="ECO:0000313" key="2">
    <source>
        <dbReference type="Proteomes" id="UP001605036"/>
    </source>
</evidence>
<dbReference type="EMBL" id="JBHFFA010000001">
    <property type="protein sequence ID" value="KAL2650588.1"/>
    <property type="molecule type" value="Genomic_DNA"/>
</dbReference>
<dbReference type="Proteomes" id="UP001605036">
    <property type="component" value="Unassembled WGS sequence"/>
</dbReference>
<proteinExistence type="predicted"/>
<gene>
    <name evidence="1" type="ORF">R1flu_018716</name>
</gene>
<accession>A0ABD1ZGM4</accession>
<organism evidence="1 2">
    <name type="scientific">Riccia fluitans</name>
    <dbReference type="NCBI Taxonomy" id="41844"/>
    <lineage>
        <taxon>Eukaryota</taxon>
        <taxon>Viridiplantae</taxon>
        <taxon>Streptophyta</taxon>
        <taxon>Embryophyta</taxon>
        <taxon>Marchantiophyta</taxon>
        <taxon>Marchantiopsida</taxon>
        <taxon>Marchantiidae</taxon>
        <taxon>Marchantiales</taxon>
        <taxon>Ricciaceae</taxon>
        <taxon>Riccia</taxon>
    </lineage>
</organism>
<sequence>MTLDGEIGTNADLHARVQNLEDELNASKYTQEQALQAQKSARAELLEVKKELQMLQVLHQEVDEGNATSDP</sequence>
<name>A0ABD1ZGM4_9MARC</name>
<reference evidence="1 2" key="1">
    <citation type="submission" date="2024-09" db="EMBL/GenBank/DDBJ databases">
        <title>Chromosome-scale assembly of Riccia fluitans.</title>
        <authorList>
            <person name="Paukszto L."/>
            <person name="Sawicki J."/>
            <person name="Karawczyk K."/>
            <person name="Piernik-Szablinska J."/>
            <person name="Szczecinska M."/>
            <person name="Mazdziarz M."/>
        </authorList>
    </citation>
    <scope>NUCLEOTIDE SEQUENCE [LARGE SCALE GENOMIC DNA]</scope>
    <source>
        <strain evidence="1">Rf_01</strain>
        <tissue evidence="1">Aerial parts of the thallus</tissue>
    </source>
</reference>
<dbReference type="AlphaFoldDB" id="A0ABD1ZGM4"/>